<reference evidence="2" key="1">
    <citation type="submission" date="2021-01" db="EMBL/GenBank/DDBJ databases">
        <authorList>
            <consortium name="Genoscope - CEA"/>
            <person name="William W."/>
        </authorList>
    </citation>
    <scope>NUCLEOTIDE SEQUENCE</scope>
</reference>
<feature type="repeat" description="WD" evidence="1">
    <location>
        <begin position="540"/>
        <end position="576"/>
    </location>
</feature>
<dbReference type="AlphaFoldDB" id="A0A8S1NAJ4"/>
<sequence>MMNQINLNRLVETPYMVEIIVQVLPQMMVKATEITKMKENFINNFTKMLHNFLKSKYLISLYKCQQKLHQIKLTNEIEKEFQQDCIGNQGEKLQVTQNDLENLEKIDYQQITLKFWNKMEENSIPFQLQISQQLSGLDKILLRILDPNHLLKDNTFNKVEIQNDNIISLVCDVLKEYNLTSFDFYNEFINYYYLKQIGKQKNLGKSINMDRFLHDIQKYSIKLANTMSNKQLTQIQYKQLGLLYNEGGEEEKWLDEFFIDDGQYGSYKKDIRSCSLVQKKGPNFSFVHKSIQEFLIAADLYEVLILAKDLNGKVFSSMMDEFLREQNEDQDCLEMIKKLLNKESNYQSLFVRQQQCNDNIKQIMNLIKKIQRHAFNLINYSAEMYTKTRKYLIQKISSEIQIIEFLKFLVLLTKIDQKFIQSGSNSLNLLVEMKVDLTMQNFEKIKIKDTSLFGANFAKCNLSGSQFDSVNINGINFNGALLFNCKWKNLRINEQFLMNGHSDDVLSVCFSPDRTILASGSEDNSIRIWDIKSGQQKAKLDGHSQPVSSVCFSPDGTTIASGSQDKSIRLWDVKTR</sequence>
<dbReference type="PANTHER" id="PTHR45333:SF1">
    <property type="entry name" value="CHROMOSOME UNDETERMINED SCAFFOLD_625, WHOLE GENOME SHOTGUN SEQUENCE"/>
    <property type="match status" value="1"/>
</dbReference>
<dbReference type="SMART" id="SM00320">
    <property type="entry name" value="WD40"/>
    <property type="match status" value="2"/>
</dbReference>
<dbReference type="InterPro" id="IPR019775">
    <property type="entry name" value="WD40_repeat_CS"/>
</dbReference>
<evidence type="ECO:0000313" key="2">
    <source>
        <dbReference type="EMBL" id="CAD8089152.1"/>
    </source>
</evidence>
<feature type="repeat" description="WD" evidence="1">
    <location>
        <begin position="498"/>
        <end position="539"/>
    </location>
</feature>
<dbReference type="Pfam" id="PF00400">
    <property type="entry name" value="WD40"/>
    <property type="match status" value="2"/>
</dbReference>
<dbReference type="EMBL" id="CAJJDN010000053">
    <property type="protein sequence ID" value="CAD8089152.1"/>
    <property type="molecule type" value="Genomic_DNA"/>
</dbReference>
<dbReference type="PROSITE" id="PS50294">
    <property type="entry name" value="WD_REPEATS_REGION"/>
    <property type="match status" value="2"/>
</dbReference>
<keyword evidence="1" id="KW-0853">WD repeat</keyword>
<dbReference type="Proteomes" id="UP000692954">
    <property type="component" value="Unassembled WGS sequence"/>
</dbReference>
<proteinExistence type="predicted"/>
<dbReference type="PANTHER" id="PTHR45333">
    <property type="entry name" value="MEMBRANE PROTEIN-RELATED"/>
    <property type="match status" value="1"/>
</dbReference>
<dbReference type="InterPro" id="IPR001680">
    <property type="entry name" value="WD40_rpt"/>
</dbReference>
<comment type="caution">
    <text evidence="2">The sequence shown here is derived from an EMBL/GenBank/DDBJ whole genome shotgun (WGS) entry which is preliminary data.</text>
</comment>
<dbReference type="PROSITE" id="PS00678">
    <property type="entry name" value="WD_REPEATS_1"/>
    <property type="match status" value="2"/>
</dbReference>
<organism evidence="2 3">
    <name type="scientific">Paramecium sonneborni</name>
    <dbReference type="NCBI Taxonomy" id="65129"/>
    <lineage>
        <taxon>Eukaryota</taxon>
        <taxon>Sar</taxon>
        <taxon>Alveolata</taxon>
        <taxon>Ciliophora</taxon>
        <taxon>Intramacronucleata</taxon>
        <taxon>Oligohymenophorea</taxon>
        <taxon>Peniculida</taxon>
        <taxon>Parameciidae</taxon>
        <taxon>Paramecium</taxon>
    </lineage>
</organism>
<dbReference type="Pfam" id="PF00805">
    <property type="entry name" value="Pentapeptide"/>
    <property type="match status" value="1"/>
</dbReference>
<gene>
    <name evidence="2" type="ORF">PSON_ATCC_30995.1.T0530310</name>
</gene>
<evidence type="ECO:0000256" key="1">
    <source>
        <dbReference type="PROSITE-ProRule" id="PRU00221"/>
    </source>
</evidence>
<dbReference type="PROSITE" id="PS50082">
    <property type="entry name" value="WD_REPEATS_2"/>
    <property type="match status" value="2"/>
</dbReference>
<protein>
    <submittedName>
        <fullName evidence="2">Uncharacterized protein</fullName>
    </submittedName>
</protein>
<name>A0A8S1NAJ4_9CILI</name>
<accession>A0A8S1NAJ4</accession>
<dbReference type="OrthoDB" id="312059at2759"/>
<keyword evidence="3" id="KW-1185">Reference proteome</keyword>
<dbReference type="InterPro" id="IPR001646">
    <property type="entry name" value="5peptide_repeat"/>
</dbReference>
<evidence type="ECO:0000313" key="3">
    <source>
        <dbReference type="Proteomes" id="UP000692954"/>
    </source>
</evidence>